<sequence>MPGVTSPNPNDPRVIRTRRLILDAFIDQLNKKDFYTITINDITQKATVNRATFYAHFQDKYALLETLLSEAFLEHVIKRIDAEAGLSERTIQKLILSLCDYHDTSNQCIHKYNSVAPILEEHIKNQLEHFILQLITRGTSNTDPRTLELAATILSWSIYGVTFRWNVEGKKESPTDLAERAGPLIFNGVVLSLVSQIS</sequence>
<organism evidence="4 5">
    <name type="scientific">Paenibacillus peoriae</name>
    <dbReference type="NCBI Taxonomy" id="59893"/>
    <lineage>
        <taxon>Bacteria</taxon>
        <taxon>Bacillati</taxon>
        <taxon>Bacillota</taxon>
        <taxon>Bacilli</taxon>
        <taxon>Bacillales</taxon>
        <taxon>Paenibacillaceae</taxon>
        <taxon>Paenibacillus</taxon>
    </lineage>
</organism>
<feature type="domain" description="HTH tetR-type" evidence="3">
    <location>
        <begin position="15"/>
        <end position="75"/>
    </location>
</feature>
<evidence type="ECO:0000256" key="1">
    <source>
        <dbReference type="ARBA" id="ARBA00023125"/>
    </source>
</evidence>
<name>A0A7H0YDP0_9BACL</name>
<dbReference type="SUPFAM" id="SSF46689">
    <property type="entry name" value="Homeodomain-like"/>
    <property type="match status" value="1"/>
</dbReference>
<evidence type="ECO:0000313" key="5">
    <source>
        <dbReference type="Proteomes" id="UP000516384"/>
    </source>
</evidence>
<evidence type="ECO:0000259" key="3">
    <source>
        <dbReference type="PROSITE" id="PS50977"/>
    </source>
</evidence>
<accession>A0A7H0YDP0</accession>
<dbReference type="InterPro" id="IPR039532">
    <property type="entry name" value="TetR_C_Firmicutes"/>
</dbReference>
<dbReference type="InterPro" id="IPR050624">
    <property type="entry name" value="HTH-type_Tx_Regulator"/>
</dbReference>
<evidence type="ECO:0000313" key="4">
    <source>
        <dbReference type="EMBL" id="QNR69198.1"/>
    </source>
</evidence>
<dbReference type="PANTHER" id="PTHR43479">
    <property type="entry name" value="ACREF/ENVCD OPERON REPRESSOR-RELATED"/>
    <property type="match status" value="1"/>
</dbReference>
<dbReference type="Pfam" id="PF14278">
    <property type="entry name" value="TetR_C_8"/>
    <property type="match status" value="1"/>
</dbReference>
<dbReference type="Gene3D" id="1.10.357.10">
    <property type="entry name" value="Tetracycline Repressor, domain 2"/>
    <property type="match status" value="1"/>
</dbReference>
<dbReference type="GO" id="GO:0003677">
    <property type="term" value="F:DNA binding"/>
    <property type="evidence" value="ECO:0007669"/>
    <property type="project" value="UniProtKB-UniRule"/>
</dbReference>
<protein>
    <submittedName>
        <fullName evidence="4">TetR family transcriptional regulator</fullName>
    </submittedName>
</protein>
<keyword evidence="1 2" id="KW-0238">DNA-binding</keyword>
<dbReference type="AlphaFoldDB" id="A0A7H0YDP0"/>
<gene>
    <name evidence="4" type="ORF">IAQ67_09375</name>
</gene>
<dbReference type="InterPro" id="IPR001647">
    <property type="entry name" value="HTH_TetR"/>
</dbReference>
<dbReference type="Proteomes" id="UP000516384">
    <property type="component" value="Chromosome"/>
</dbReference>
<dbReference type="PANTHER" id="PTHR43479:SF7">
    <property type="entry name" value="TETR-FAMILY TRANSCRIPTIONAL REGULATOR"/>
    <property type="match status" value="1"/>
</dbReference>
<dbReference type="EMBL" id="CP061172">
    <property type="protein sequence ID" value="QNR69198.1"/>
    <property type="molecule type" value="Genomic_DNA"/>
</dbReference>
<feature type="DNA-binding region" description="H-T-H motif" evidence="2">
    <location>
        <begin position="38"/>
        <end position="57"/>
    </location>
</feature>
<dbReference type="PROSITE" id="PS50977">
    <property type="entry name" value="HTH_TETR_2"/>
    <property type="match status" value="1"/>
</dbReference>
<dbReference type="RefSeq" id="WP_167686438.1">
    <property type="nucleotide sequence ID" value="NZ_CP061172.1"/>
</dbReference>
<dbReference type="InterPro" id="IPR009057">
    <property type="entry name" value="Homeodomain-like_sf"/>
</dbReference>
<reference evidence="4 5" key="1">
    <citation type="submission" date="2020-09" db="EMBL/GenBank/DDBJ databases">
        <title>Characterization of Paenibacillus peoriae strain ZF390 with broad-spectrum antimicrobial activity as a potential biocontrol agent.</title>
        <authorList>
            <person name="Li L."/>
            <person name="Zhao Y."/>
            <person name="Li B."/>
            <person name="Xie X."/>
        </authorList>
    </citation>
    <scope>NUCLEOTIDE SEQUENCE [LARGE SCALE GENOMIC DNA]</scope>
    <source>
        <strain evidence="4 5">ZF390</strain>
    </source>
</reference>
<proteinExistence type="predicted"/>
<evidence type="ECO:0000256" key="2">
    <source>
        <dbReference type="PROSITE-ProRule" id="PRU00335"/>
    </source>
</evidence>
<dbReference type="Pfam" id="PF00440">
    <property type="entry name" value="TetR_N"/>
    <property type="match status" value="1"/>
</dbReference>